<dbReference type="InterPro" id="IPR001650">
    <property type="entry name" value="Helicase_C-like"/>
</dbReference>
<dbReference type="EC" id="3.6.4.-" evidence="9"/>
<dbReference type="InterPro" id="IPR049730">
    <property type="entry name" value="SNF2/RAD54-like_C"/>
</dbReference>
<dbReference type="STRING" id="1122209.SAMN02745752_02066"/>
<evidence type="ECO:0000256" key="2">
    <source>
        <dbReference type="ARBA" id="ARBA00022801"/>
    </source>
</evidence>
<dbReference type="InterPro" id="IPR057342">
    <property type="entry name" value="DEXDc_RapA"/>
</dbReference>
<keyword evidence="8 9" id="KW-0804">Transcription</keyword>
<dbReference type="Gene3D" id="3.40.50.10810">
    <property type="entry name" value="Tandem AAA-ATPase domain"/>
    <property type="match status" value="1"/>
</dbReference>
<dbReference type="HAMAP" id="MF_01821">
    <property type="entry name" value="Helicase_RapA"/>
    <property type="match status" value="1"/>
</dbReference>
<name>A0A1K1Y0W7_9GAMM</name>
<dbReference type="RefSeq" id="WP_072326384.1">
    <property type="nucleotide sequence ID" value="NZ_FPJW01000007.1"/>
</dbReference>
<feature type="binding site" evidence="9">
    <location>
        <begin position="183"/>
        <end position="190"/>
    </location>
    <ligand>
        <name>ATP</name>
        <dbReference type="ChEBI" id="CHEBI:30616"/>
    </ligand>
</feature>
<dbReference type="Pfam" id="PF18339">
    <property type="entry name" value="Tudor_1_RapA"/>
    <property type="match status" value="1"/>
</dbReference>
<comment type="similarity">
    <text evidence="9">Belongs to the SNF2/RAD54 helicase family. RapA subfamily.</text>
</comment>
<dbReference type="PANTHER" id="PTHR45766:SF6">
    <property type="entry name" value="SWI_SNF-RELATED MATRIX-ASSOCIATED ACTIN-DEPENDENT REGULATOR OF CHROMATIN SUBFAMILY A-LIKE PROTEIN 1"/>
    <property type="match status" value="1"/>
</dbReference>
<sequence length="979" mass="110466">MSVRSAARPSYIPGQRWISDAEVELGLGTILQCDRRSVTLLFPGKGETRVYSTSSAPLTRVAFSEGDTLSHQDGWTMRVEDSKEVDGLLVYLGENPEGAWVEVQETQLDASISFQGPRERLLTGQLDRNNEYLLRALSRQAQTRLAGDPLRGLRGPRVGLIPHQLYIAHEVGQRLAPRVLLADEVGLGKTIEAGMILHQQLITGRARRALILVPGSLCHQWLVELLRRFGLPVTLVDADRVAATEAAFADAPIALASLTWLEQDPTAFAQVLNESWDLLIVDEAHHLNWSPDEASPAYECVRQLAEQVPGLLLLTATPEQSGEAGFFAQLHLLDPARYPELDRFLAEEAGYRSCAEAITRLERKEPLTDQERQLLLERLSQDSQALLSLLEHPQSSDEQRDQARQQLIEQLLDRYGTGRVLFRNRRASVPGFPERQLHASPLECPEVYREVLNQFDQPHKQLMAAALTGHPWPYAGLYPERLYATQQREEGQWWQFDPRVDWLLEKLDTLRDEKVLLICAHADTALELSEALRRRSGLLAAVFHEDMPLIERDRAAAWFADEDDGAPLLICSEIGSEGRNFQFACHLILFDLPAHPDLLEQRIGRLDRIGQTRSVQIYLPYLLDTPQAAWLAWCDRGLDQFTGPRPVGAALWQTFREPLHNLLEGVMDTEDLIPEVQAARQAAEIELEAGRHRLLELASHRPEISAQLIEQLADASFDKELRQYLEVALDVYRIQNEDLDEHTWYLKPGQESDTAVFNDVHFDMEEGSSGTFLRDKALARDDLHFLTWEHPLTRNCLEAATTTVQGNATVALLKNQALPPGTLLMEVFFCLDTPQQHGLNVERHLPPQSLRLLLDASGNDLSGKVGFKGLSKQLLKMKKSLAREVVKQRQEKLRQLLDKADNLAQDHLPSLLESAQQQMRALLDPEIARLKALTEKNPALRPEEITRLEQLRQQLDQALNCATLRMDAVRVIVTTTGQE</sequence>
<dbReference type="GO" id="GO:0004386">
    <property type="term" value="F:helicase activity"/>
    <property type="evidence" value="ECO:0007669"/>
    <property type="project" value="UniProtKB-UniRule"/>
</dbReference>
<dbReference type="GO" id="GO:0005524">
    <property type="term" value="F:ATP binding"/>
    <property type="evidence" value="ECO:0007669"/>
    <property type="project" value="UniProtKB-UniRule"/>
</dbReference>
<evidence type="ECO:0000256" key="4">
    <source>
        <dbReference type="ARBA" id="ARBA00022840"/>
    </source>
</evidence>
<dbReference type="Gene3D" id="3.40.50.300">
    <property type="entry name" value="P-loop containing nucleotide triphosphate hydrolases"/>
    <property type="match status" value="1"/>
</dbReference>
<dbReference type="Gene3D" id="2.30.30.930">
    <property type="match status" value="1"/>
</dbReference>
<keyword evidence="13" id="KW-1185">Reference proteome</keyword>
<dbReference type="GO" id="GO:0016817">
    <property type="term" value="F:hydrolase activity, acting on acid anhydrides"/>
    <property type="evidence" value="ECO:0007669"/>
    <property type="project" value="InterPro"/>
</dbReference>
<dbReference type="CDD" id="cd18011">
    <property type="entry name" value="DEXDc_RapA"/>
    <property type="match status" value="1"/>
</dbReference>
<proteinExistence type="inferred from homology"/>
<evidence type="ECO:0000259" key="11">
    <source>
        <dbReference type="PROSITE" id="PS51194"/>
    </source>
</evidence>
<dbReference type="InterPro" id="IPR038718">
    <property type="entry name" value="SNF2-like_sf"/>
</dbReference>
<keyword evidence="1 9" id="KW-0547">Nucleotide-binding</keyword>
<dbReference type="AlphaFoldDB" id="A0A1K1Y0W7"/>
<dbReference type="SUPFAM" id="SSF52540">
    <property type="entry name" value="P-loop containing nucleoside triphosphate hydrolases"/>
    <property type="match status" value="2"/>
</dbReference>
<dbReference type="NCBIfam" id="NF003426">
    <property type="entry name" value="PRK04914.1"/>
    <property type="match status" value="1"/>
</dbReference>
<protein>
    <recommendedName>
        <fullName evidence="9">RNA polymerase-associated protein RapA</fullName>
        <ecNumber evidence="9">3.6.4.-</ecNumber>
    </recommendedName>
    <alternativeName>
        <fullName evidence="9">ATP-dependent helicase HepA</fullName>
    </alternativeName>
</protein>
<dbReference type="SMART" id="SM00490">
    <property type="entry name" value="HELICc"/>
    <property type="match status" value="1"/>
</dbReference>
<dbReference type="PROSITE" id="PS51194">
    <property type="entry name" value="HELICASE_CTER"/>
    <property type="match status" value="1"/>
</dbReference>
<dbReference type="Gene3D" id="3.30.360.80">
    <property type="match status" value="1"/>
</dbReference>
<reference evidence="12 13" key="1">
    <citation type="submission" date="2016-11" db="EMBL/GenBank/DDBJ databases">
        <authorList>
            <person name="Jaros S."/>
            <person name="Januszkiewicz K."/>
            <person name="Wedrychowicz H."/>
        </authorList>
    </citation>
    <scope>NUCLEOTIDE SEQUENCE [LARGE SCALE GENOMIC DNA]</scope>
    <source>
        <strain evidence="12 13">DSM 21637</strain>
    </source>
</reference>
<dbReference type="Pfam" id="PF00271">
    <property type="entry name" value="Helicase_C"/>
    <property type="match status" value="1"/>
</dbReference>
<keyword evidence="5 9" id="KW-0805">Transcription regulation</keyword>
<evidence type="ECO:0000256" key="3">
    <source>
        <dbReference type="ARBA" id="ARBA00022806"/>
    </source>
</evidence>
<evidence type="ECO:0000256" key="8">
    <source>
        <dbReference type="ARBA" id="ARBA00023163"/>
    </source>
</evidence>
<dbReference type="InterPro" id="IPR023949">
    <property type="entry name" value="Helicase_RapA"/>
</dbReference>
<dbReference type="GO" id="GO:0003677">
    <property type="term" value="F:DNA binding"/>
    <property type="evidence" value="ECO:0007669"/>
    <property type="project" value="UniProtKB-KW"/>
</dbReference>
<dbReference type="GO" id="GO:0006355">
    <property type="term" value="P:regulation of DNA-templated transcription"/>
    <property type="evidence" value="ECO:0007669"/>
    <property type="project" value="UniProtKB-UniRule"/>
</dbReference>
<dbReference type="InterPro" id="IPR040766">
    <property type="entry name" value="Tudor_2_RapA"/>
</dbReference>
<evidence type="ECO:0000256" key="1">
    <source>
        <dbReference type="ARBA" id="ARBA00022741"/>
    </source>
</evidence>
<dbReference type="InterPro" id="IPR000330">
    <property type="entry name" value="SNF2_N"/>
</dbReference>
<dbReference type="Pfam" id="PF00176">
    <property type="entry name" value="SNF2-rel_dom"/>
    <property type="match status" value="1"/>
</dbReference>
<keyword evidence="7 9" id="KW-0010">Activator</keyword>
<keyword evidence="4 9" id="KW-0067">ATP-binding</keyword>
<keyword evidence="3 9" id="KW-0347">Helicase</keyword>
<feature type="domain" description="Helicase C-terminal" evidence="11">
    <location>
        <begin position="499"/>
        <end position="663"/>
    </location>
</feature>
<dbReference type="PANTHER" id="PTHR45766">
    <property type="entry name" value="DNA ANNEALING HELICASE AND ENDONUCLEASE ZRANB3 FAMILY MEMBER"/>
    <property type="match status" value="1"/>
</dbReference>
<dbReference type="Gene3D" id="6.10.140.1500">
    <property type="match status" value="1"/>
</dbReference>
<keyword evidence="6 9" id="KW-0238">DNA-binding</keyword>
<dbReference type="InterPro" id="IPR022737">
    <property type="entry name" value="RapA_C"/>
</dbReference>
<dbReference type="Pfam" id="PF12137">
    <property type="entry name" value="RapA_C"/>
    <property type="match status" value="1"/>
</dbReference>
<feature type="domain" description="Helicase ATP-binding" evidence="10">
    <location>
        <begin position="170"/>
        <end position="336"/>
    </location>
</feature>
<dbReference type="PROSITE" id="PS51192">
    <property type="entry name" value="HELICASE_ATP_BIND_1"/>
    <property type="match status" value="1"/>
</dbReference>
<feature type="short sequence motif" description="DEAH box" evidence="9">
    <location>
        <begin position="282"/>
        <end position="285"/>
    </location>
</feature>
<dbReference type="EMBL" id="FPJW01000007">
    <property type="protein sequence ID" value="SFX55665.1"/>
    <property type="molecule type" value="Genomic_DNA"/>
</dbReference>
<organism evidence="12 13">
    <name type="scientific">Marinospirillum alkaliphilum DSM 21637</name>
    <dbReference type="NCBI Taxonomy" id="1122209"/>
    <lineage>
        <taxon>Bacteria</taxon>
        <taxon>Pseudomonadati</taxon>
        <taxon>Pseudomonadota</taxon>
        <taxon>Gammaproteobacteria</taxon>
        <taxon>Oceanospirillales</taxon>
        <taxon>Oceanospirillaceae</taxon>
        <taxon>Marinospirillum</taxon>
    </lineage>
</organism>
<evidence type="ECO:0000313" key="12">
    <source>
        <dbReference type="EMBL" id="SFX55665.1"/>
    </source>
</evidence>
<evidence type="ECO:0000259" key="10">
    <source>
        <dbReference type="PROSITE" id="PS51192"/>
    </source>
</evidence>
<comment type="subunit">
    <text evidence="9">Interacts with the RNAP. Has a higher affinity for the core RNAP than for the holoenzyme. Its ATPase activity is stimulated by binding to RNAP.</text>
</comment>
<dbReference type="InterPro" id="IPR014001">
    <property type="entry name" value="Helicase_ATP-bd"/>
</dbReference>
<dbReference type="CDD" id="cd18793">
    <property type="entry name" value="SF2_C_SNF"/>
    <property type="match status" value="1"/>
</dbReference>
<evidence type="ECO:0000256" key="7">
    <source>
        <dbReference type="ARBA" id="ARBA00023159"/>
    </source>
</evidence>
<evidence type="ECO:0000313" key="13">
    <source>
        <dbReference type="Proteomes" id="UP000182350"/>
    </source>
</evidence>
<dbReference type="OrthoDB" id="9814088at2"/>
<dbReference type="InterPro" id="IPR027417">
    <property type="entry name" value="P-loop_NTPase"/>
</dbReference>
<dbReference type="Gene3D" id="2.30.30.140">
    <property type="match status" value="1"/>
</dbReference>
<dbReference type="Pfam" id="PF18337">
    <property type="entry name" value="Tudor_RapA"/>
    <property type="match status" value="1"/>
</dbReference>
<dbReference type="Proteomes" id="UP000182350">
    <property type="component" value="Unassembled WGS sequence"/>
</dbReference>
<dbReference type="InterPro" id="IPR040765">
    <property type="entry name" value="Tudor_1_RapA"/>
</dbReference>
<gene>
    <name evidence="9" type="primary">rapA</name>
    <name evidence="12" type="ORF">SAMN02745752_02066</name>
</gene>
<keyword evidence="2 9" id="KW-0378">Hydrolase</keyword>
<evidence type="ECO:0000256" key="6">
    <source>
        <dbReference type="ARBA" id="ARBA00023125"/>
    </source>
</evidence>
<evidence type="ECO:0000256" key="9">
    <source>
        <dbReference type="HAMAP-Rule" id="MF_01821"/>
    </source>
</evidence>
<evidence type="ECO:0000256" key="5">
    <source>
        <dbReference type="ARBA" id="ARBA00023015"/>
    </source>
</evidence>
<comment type="function">
    <text evidence="9">Transcription regulator that activates transcription by stimulating RNA polymerase (RNAP) recycling in case of stress conditions such as supercoiled DNA or high salt concentrations. Probably acts by releasing the RNAP, when it is trapped or immobilized on tightly supercoiled DNA. Does not activate transcription on linear DNA. Probably not involved in DNA repair.</text>
</comment>
<dbReference type="SMART" id="SM00487">
    <property type="entry name" value="DEXDc"/>
    <property type="match status" value="1"/>
</dbReference>
<accession>A0A1K1Y0W7</accession>